<evidence type="ECO:0000313" key="13">
    <source>
        <dbReference type="EMBL" id="KAL1206998.1"/>
    </source>
</evidence>
<dbReference type="Proteomes" id="UP001558713">
    <property type="component" value="Unassembled WGS sequence"/>
</dbReference>
<keyword evidence="6" id="KW-0479">Metal-binding</keyword>
<evidence type="ECO:0000256" key="10">
    <source>
        <dbReference type="ARBA" id="ARBA00024004"/>
    </source>
</evidence>
<comment type="function">
    <text evidence="10">E3 ubiquitin-protein ligase that mediates ubiquitination and subsequent proteasomal degradation of target proteins. E3 ubiquitin ligases accept ubiquitin from an E2 ubiquitin-conjugating enzyme in the form of a thioester and then directly transfers the ubiquitin to targeted substrates. It probably triggers the ubiquitin-mediated degradation of different substrates.</text>
</comment>
<comment type="catalytic activity">
    <reaction evidence="1">
        <text>S-ubiquitinyl-[E2 ubiquitin-conjugating enzyme]-L-cysteine + [acceptor protein]-L-lysine = [E2 ubiquitin-conjugating enzyme]-L-cysteine + N(6)-ubiquitinyl-[acceptor protein]-L-lysine.</text>
        <dbReference type="EC" id="2.3.2.27"/>
    </reaction>
</comment>
<dbReference type="Gene3D" id="3.30.40.10">
    <property type="entry name" value="Zinc/RING finger domain, C3HC4 (zinc finger)"/>
    <property type="match status" value="1"/>
</dbReference>
<dbReference type="SUPFAM" id="SSF49599">
    <property type="entry name" value="TRAF domain-like"/>
    <property type="match status" value="1"/>
</dbReference>
<dbReference type="Pfam" id="PF21361">
    <property type="entry name" value="Sina_ZnF"/>
    <property type="match status" value="1"/>
</dbReference>
<dbReference type="Pfam" id="PF21362">
    <property type="entry name" value="Sina_RING"/>
    <property type="match status" value="1"/>
</dbReference>
<comment type="similarity">
    <text evidence="3">Belongs to the SINA (Seven in absentia) family.</text>
</comment>
<dbReference type="PANTHER" id="PTHR46632:SF3">
    <property type="entry name" value="E3 UBIQUITIN-PROTEIN LIGASE SINA-LIKE 7-RELATED"/>
    <property type="match status" value="1"/>
</dbReference>
<dbReference type="EC" id="2.3.2.27" evidence="4"/>
<evidence type="ECO:0000256" key="8">
    <source>
        <dbReference type="ARBA" id="ARBA00022786"/>
    </source>
</evidence>
<dbReference type="EMBL" id="JBANAX010000489">
    <property type="protein sequence ID" value="KAL1206998.1"/>
    <property type="molecule type" value="Genomic_DNA"/>
</dbReference>
<dbReference type="PROSITE" id="PS51081">
    <property type="entry name" value="ZF_SIAH"/>
    <property type="match status" value="1"/>
</dbReference>
<evidence type="ECO:0000256" key="4">
    <source>
        <dbReference type="ARBA" id="ARBA00012483"/>
    </source>
</evidence>
<evidence type="ECO:0000256" key="2">
    <source>
        <dbReference type="ARBA" id="ARBA00004906"/>
    </source>
</evidence>
<evidence type="ECO:0000313" key="14">
    <source>
        <dbReference type="Proteomes" id="UP001558713"/>
    </source>
</evidence>
<dbReference type="InterPro" id="IPR044286">
    <property type="entry name" value="SINL_plant"/>
</dbReference>
<evidence type="ECO:0000256" key="11">
    <source>
        <dbReference type="PROSITE-ProRule" id="PRU00455"/>
    </source>
</evidence>
<feature type="domain" description="SIAH-type" evidence="12">
    <location>
        <begin position="62"/>
        <end position="116"/>
    </location>
</feature>
<evidence type="ECO:0000256" key="6">
    <source>
        <dbReference type="ARBA" id="ARBA00022723"/>
    </source>
</evidence>
<dbReference type="AlphaFoldDB" id="A0ABD1AJT6"/>
<dbReference type="InterPro" id="IPR049548">
    <property type="entry name" value="Sina-like_RING"/>
</dbReference>
<keyword evidence="14" id="KW-1185">Reference proteome</keyword>
<sequence>MDPTTFSRKRENFLPVIEPIEMCDNGHVACSCCCPKLSNKCPACASSIGQIRCRAMESVLESIFVPCRNEKLGCTQNVSYVKESTHAKECYFSPCSCPVQDCDYTGSYKDLYSHYK</sequence>
<keyword evidence="9" id="KW-0862">Zinc</keyword>
<accession>A0ABD1AJT6</accession>
<dbReference type="InterPro" id="IPR013083">
    <property type="entry name" value="Znf_RING/FYVE/PHD"/>
</dbReference>
<evidence type="ECO:0000256" key="1">
    <source>
        <dbReference type="ARBA" id="ARBA00000900"/>
    </source>
</evidence>
<comment type="caution">
    <text evidence="13">The sequence shown here is derived from an EMBL/GenBank/DDBJ whole genome shotgun (WGS) entry which is preliminary data.</text>
</comment>
<comment type="pathway">
    <text evidence="2">Protein modification; protein ubiquitination.</text>
</comment>
<dbReference type="PANTHER" id="PTHR46632">
    <property type="entry name" value="E3 UBIQUITIN-PROTEIN LIGASE SINA-LIKE 4"/>
    <property type="match status" value="1"/>
</dbReference>
<proteinExistence type="inferred from homology"/>
<dbReference type="GO" id="GO:0061630">
    <property type="term" value="F:ubiquitin protein ligase activity"/>
    <property type="evidence" value="ECO:0007669"/>
    <property type="project" value="UniProtKB-EC"/>
</dbReference>
<dbReference type="InterPro" id="IPR013010">
    <property type="entry name" value="Znf_SIAH"/>
</dbReference>
<evidence type="ECO:0000256" key="3">
    <source>
        <dbReference type="ARBA" id="ARBA00009119"/>
    </source>
</evidence>
<dbReference type="GO" id="GO:0008270">
    <property type="term" value="F:zinc ion binding"/>
    <property type="evidence" value="ECO:0007669"/>
    <property type="project" value="UniProtKB-KW"/>
</dbReference>
<evidence type="ECO:0000256" key="7">
    <source>
        <dbReference type="ARBA" id="ARBA00022771"/>
    </source>
</evidence>
<organism evidence="13 14">
    <name type="scientific">Cardamine amara subsp. amara</name>
    <dbReference type="NCBI Taxonomy" id="228776"/>
    <lineage>
        <taxon>Eukaryota</taxon>
        <taxon>Viridiplantae</taxon>
        <taxon>Streptophyta</taxon>
        <taxon>Embryophyta</taxon>
        <taxon>Tracheophyta</taxon>
        <taxon>Spermatophyta</taxon>
        <taxon>Magnoliopsida</taxon>
        <taxon>eudicotyledons</taxon>
        <taxon>Gunneridae</taxon>
        <taxon>Pentapetalae</taxon>
        <taxon>rosids</taxon>
        <taxon>malvids</taxon>
        <taxon>Brassicales</taxon>
        <taxon>Brassicaceae</taxon>
        <taxon>Cardamineae</taxon>
        <taxon>Cardamine</taxon>
    </lineage>
</organism>
<name>A0ABD1AJT6_CARAN</name>
<gene>
    <name evidence="13" type="ORF">V5N11_029813</name>
</gene>
<keyword evidence="8" id="KW-0833">Ubl conjugation pathway</keyword>
<keyword evidence="5" id="KW-0808">Transferase</keyword>
<reference evidence="13 14" key="1">
    <citation type="submission" date="2024-04" db="EMBL/GenBank/DDBJ databases">
        <title>Genome assembly C_amara_ONT_v2.</title>
        <authorList>
            <person name="Yant L."/>
            <person name="Moore C."/>
            <person name="Slenker M."/>
        </authorList>
    </citation>
    <scope>NUCLEOTIDE SEQUENCE [LARGE SCALE GENOMIC DNA]</scope>
    <source>
        <tissue evidence="13">Leaf</tissue>
    </source>
</reference>
<protein>
    <recommendedName>
        <fullName evidence="4">RING-type E3 ubiquitin transferase</fullName>
        <ecNumber evidence="4">2.3.2.27</ecNumber>
    </recommendedName>
</protein>
<keyword evidence="7 11" id="KW-0863">Zinc-finger</keyword>
<evidence type="ECO:0000256" key="5">
    <source>
        <dbReference type="ARBA" id="ARBA00022679"/>
    </source>
</evidence>
<dbReference type="FunFam" id="3.30.40.10:FF:000041">
    <property type="entry name" value="E3 ubiquitin-protein ligase SINAT3"/>
    <property type="match status" value="1"/>
</dbReference>
<evidence type="ECO:0000256" key="9">
    <source>
        <dbReference type="ARBA" id="ARBA00022833"/>
    </source>
</evidence>
<evidence type="ECO:0000259" key="12">
    <source>
        <dbReference type="PROSITE" id="PS51081"/>
    </source>
</evidence>